<protein>
    <submittedName>
        <fullName evidence="2">Tyrosine-protein phosphatase</fullName>
    </submittedName>
</protein>
<evidence type="ECO:0000313" key="2">
    <source>
        <dbReference type="EMBL" id="QKJ25117.1"/>
    </source>
</evidence>
<evidence type="ECO:0000313" key="3">
    <source>
        <dbReference type="Proteomes" id="UP000501003"/>
    </source>
</evidence>
<keyword evidence="3" id="KW-1185">Reference proteome</keyword>
<dbReference type="PANTHER" id="PTHR31126:SF1">
    <property type="entry name" value="TYROSINE SPECIFIC PROTEIN PHOSPHATASES DOMAIN-CONTAINING PROTEIN"/>
    <property type="match status" value="1"/>
</dbReference>
<dbReference type="RefSeq" id="WP_173493414.1">
    <property type="nucleotide sequence ID" value="NZ_CP054056.1"/>
</dbReference>
<dbReference type="InterPro" id="IPR026893">
    <property type="entry name" value="Tyr/Ser_Pase_IphP-type"/>
</dbReference>
<evidence type="ECO:0000256" key="1">
    <source>
        <dbReference type="ARBA" id="ARBA00009580"/>
    </source>
</evidence>
<comment type="similarity">
    <text evidence="1">Belongs to the protein-tyrosine phosphatase family.</text>
</comment>
<dbReference type="EMBL" id="CP054056">
    <property type="protein sequence ID" value="QKJ25117.1"/>
    <property type="molecule type" value="Genomic_DNA"/>
</dbReference>
<reference evidence="2 3" key="1">
    <citation type="submission" date="2020-05" db="EMBL/GenBank/DDBJ databases">
        <title>Aquirufa sp. strain 15G-AUS-rot a new Aquirufa species.</title>
        <authorList>
            <person name="Pitt A."/>
            <person name="Hahn M.W."/>
        </authorList>
    </citation>
    <scope>NUCLEOTIDE SEQUENCE [LARGE SCALE GENOMIC DNA]</scope>
    <source>
        <strain evidence="2 3">15G-AUS-rot</strain>
    </source>
</reference>
<proteinExistence type="inferred from homology"/>
<name>A0A7D4UAM2_9MICO</name>
<dbReference type="GO" id="GO:0004721">
    <property type="term" value="F:phosphoprotein phosphatase activity"/>
    <property type="evidence" value="ECO:0007669"/>
    <property type="project" value="InterPro"/>
</dbReference>
<organism evidence="2 3">
    <name type="scientific">Aquiluna borgnonia</name>
    <dbReference type="NCBI Taxonomy" id="2499157"/>
    <lineage>
        <taxon>Bacteria</taxon>
        <taxon>Bacillati</taxon>
        <taxon>Actinomycetota</taxon>
        <taxon>Actinomycetes</taxon>
        <taxon>Micrococcales</taxon>
        <taxon>Microbacteriaceae</taxon>
        <taxon>Luna cluster</taxon>
        <taxon>Luna-1 subcluster</taxon>
        <taxon>Aquiluna</taxon>
    </lineage>
</organism>
<dbReference type="Proteomes" id="UP000501003">
    <property type="component" value="Chromosome"/>
</dbReference>
<dbReference type="PROSITE" id="PS00383">
    <property type="entry name" value="TYR_PHOSPHATASE_1"/>
    <property type="match status" value="1"/>
</dbReference>
<accession>A0A7D4UAM2</accession>
<dbReference type="KEGG" id="aqg:HRU87_02655"/>
<dbReference type="Gene3D" id="3.90.190.10">
    <property type="entry name" value="Protein tyrosine phosphatase superfamily"/>
    <property type="match status" value="1"/>
</dbReference>
<dbReference type="InterPro" id="IPR016130">
    <property type="entry name" value="Tyr_Pase_AS"/>
</dbReference>
<sequence length="248" mass="26962">MIDNSHPITKLANLRDLGGVSSDYGDLRSGLLYRSDDVANIDQAQLAELLDLGLGMVIDFRSKAEAEAVGRGPLAAEAVDYLHLPVLDFIGEDHNVGQEDLMQEFTNEMLGTWYSEVLHKAAPMISEGIAAVAEHSGPVLFHCAIGKDRTGIFASSIYSLLGVSESDIVRDFSKTDDNLPKILARLAHSQPFWTEGTMRATGALMRAQPEAMQTMLRLVQERSGSVAEVLLANGVSESTRQKLVAKLH</sequence>
<gene>
    <name evidence="2" type="ORF">HRU87_02655</name>
</gene>
<dbReference type="InterPro" id="IPR029021">
    <property type="entry name" value="Prot-tyrosine_phosphatase-like"/>
</dbReference>
<dbReference type="PANTHER" id="PTHR31126">
    <property type="entry name" value="TYROSINE-PROTEIN PHOSPHATASE"/>
    <property type="match status" value="1"/>
</dbReference>
<dbReference type="SUPFAM" id="SSF52799">
    <property type="entry name" value="(Phosphotyrosine protein) phosphatases II"/>
    <property type="match status" value="1"/>
</dbReference>
<dbReference type="Pfam" id="PF13350">
    <property type="entry name" value="Y_phosphatase3"/>
    <property type="match status" value="1"/>
</dbReference>
<dbReference type="AlphaFoldDB" id="A0A7D4UAM2"/>